<dbReference type="InterPro" id="IPR034557">
    <property type="entry name" value="ThrcA_tRNA_MEthiotransferase"/>
</dbReference>
<keyword evidence="3" id="KW-0808">Transferase</keyword>
<dbReference type="PANTHER" id="PTHR11918:SF45">
    <property type="entry name" value="THREONYLCARBAMOYLADENOSINE TRNA METHYLTHIOTRANSFERASE"/>
    <property type="match status" value="1"/>
</dbReference>
<dbReference type="InterPro" id="IPR020612">
    <property type="entry name" value="Methylthiotransferase_CS"/>
</dbReference>
<dbReference type="SMART" id="SM00729">
    <property type="entry name" value="Elp3"/>
    <property type="match status" value="1"/>
</dbReference>
<dbReference type="PROSITE" id="PS51449">
    <property type="entry name" value="MTTASE_N"/>
    <property type="match status" value="1"/>
</dbReference>
<dbReference type="NCBIfam" id="TIGR00089">
    <property type="entry name" value="MiaB/RimO family radical SAM methylthiotransferase"/>
    <property type="match status" value="1"/>
</dbReference>
<name>A0ABS8G0E0_9FIRM</name>
<evidence type="ECO:0000313" key="10">
    <source>
        <dbReference type="EMBL" id="MCC2255013.1"/>
    </source>
</evidence>
<dbReference type="InterPro" id="IPR023404">
    <property type="entry name" value="rSAM_horseshoe"/>
</dbReference>
<proteinExistence type="predicted"/>
<keyword evidence="6" id="KW-0408">Iron</keyword>
<evidence type="ECO:0000256" key="3">
    <source>
        <dbReference type="ARBA" id="ARBA00022679"/>
    </source>
</evidence>
<keyword evidence="2" id="KW-0004">4Fe-4S</keyword>
<dbReference type="InterPro" id="IPR007197">
    <property type="entry name" value="rSAM"/>
</dbReference>
<dbReference type="SFLD" id="SFLDG01061">
    <property type="entry name" value="methylthiotransferase"/>
    <property type="match status" value="1"/>
</dbReference>
<organism evidence="10 11">
    <name type="scientific">Ruminococcus turbiniformis</name>
    <dbReference type="NCBI Taxonomy" id="2881258"/>
    <lineage>
        <taxon>Bacteria</taxon>
        <taxon>Bacillati</taxon>
        <taxon>Bacillota</taxon>
        <taxon>Clostridia</taxon>
        <taxon>Eubacteriales</taxon>
        <taxon>Oscillospiraceae</taxon>
        <taxon>Ruminococcus</taxon>
    </lineage>
</organism>
<feature type="domain" description="MTTase N-terminal" evidence="8">
    <location>
        <begin position="2"/>
        <end position="115"/>
    </location>
</feature>
<evidence type="ECO:0000256" key="2">
    <source>
        <dbReference type="ARBA" id="ARBA00022485"/>
    </source>
</evidence>
<comment type="cofactor">
    <cofactor evidence="1">
        <name>[4Fe-4S] cluster</name>
        <dbReference type="ChEBI" id="CHEBI:49883"/>
    </cofactor>
</comment>
<evidence type="ECO:0000259" key="9">
    <source>
        <dbReference type="PROSITE" id="PS51918"/>
    </source>
</evidence>
<sequence>MKKAAFHNLGCKVNAYETEAMMELLEKAGYEIVPFSEGADVYVINTCTVTNIADRKSRQMLHRARKLNPDAIVVAAGCYVQAQEEKKTEPDPCIDIVIGNNHKKDLARILEEYEKGREKEAVCRIGDIGKEKEYESLHLTRTGEHTRAYIKVQDGCNQFCSYCIIPYARGRVRSRQTEDVVEEVRALAGNGYREVVLTGIHLSSYGIDFDGERHLLDLIRAVHGVDKIMRIRLGSLEPGIVTEEFARELSRMEKICPHFHLSLQSGCDATLKRMNRRYTSAEYMERCRILRTYFDAPALTTDVIVGFPGETEEEFQESLSFVDSVDFYETHIFKYSRREGTRAAVMDGQVDERVKGRRSAAMIGLGEKKRRQYEQSFLGKEVEVLVEEDAVVNGKIMQTGHTREYMKIALERNENLQNRIVKVRIENDSQIIH</sequence>
<evidence type="ECO:0000256" key="6">
    <source>
        <dbReference type="ARBA" id="ARBA00023004"/>
    </source>
</evidence>
<dbReference type="InterPro" id="IPR013848">
    <property type="entry name" value="Methylthiotransferase_N"/>
</dbReference>
<dbReference type="SFLD" id="SFLDF00295">
    <property type="entry name" value="threonylcarbamoyladenosine_tRN"/>
    <property type="match status" value="1"/>
</dbReference>
<feature type="domain" description="Radical SAM core" evidence="9">
    <location>
        <begin position="142"/>
        <end position="374"/>
    </location>
</feature>
<keyword evidence="4" id="KW-0949">S-adenosyl-L-methionine</keyword>
<gene>
    <name evidence="10" type="primary">mtaB</name>
    <name evidence="10" type="ORF">LKD70_11370</name>
</gene>
<dbReference type="PANTHER" id="PTHR11918">
    <property type="entry name" value="RADICAL SAM PROTEINS"/>
    <property type="match status" value="1"/>
</dbReference>
<keyword evidence="5" id="KW-0479">Metal-binding</keyword>
<dbReference type="Pfam" id="PF00919">
    <property type="entry name" value="UPF0004"/>
    <property type="match status" value="1"/>
</dbReference>
<dbReference type="Gene3D" id="3.40.50.12160">
    <property type="entry name" value="Methylthiotransferase, N-terminal domain"/>
    <property type="match status" value="1"/>
</dbReference>
<dbReference type="InterPro" id="IPR058240">
    <property type="entry name" value="rSAM_sf"/>
</dbReference>
<evidence type="ECO:0000256" key="7">
    <source>
        <dbReference type="ARBA" id="ARBA00023014"/>
    </source>
</evidence>
<dbReference type="Pfam" id="PF04055">
    <property type="entry name" value="Radical_SAM"/>
    <property type="match status" value="1"/>
</dbReference>
<dbReference type="Gene3D" id="3.80.30.20">
    <property type="entry name" value="tm_1862 like domain"/>
    <property type="match status" value="1"/>
</dbReference>
<dbReference type="InterPro" id="IPR006638">
    <property type="entry name" value="Elp3/MiaA/NifB-like_rSAM"/>
</dbReference>
<protein>
    <submittedName>
        <fullName evidence="10">tRNA (N(6)-L-threonylcarbamoyladenosine(37)-C(2))-methylthiotransferase MtaB</fullName>
    </submittedName>
</protein>
<dbReference type="CDD" id="cd01335">
    <property type="entry name" value="Radical_SAM"/>
    <property type="match status" value="1"/>
</dbReference>
<dbReference type="InterPro" id="IPR006467">
    <property type="entry name" value="MiaB-like_bact"/>
</dbReference>
<dbReference type="SFLD" id="SFLDG01082">
    <property type="entry name" value="B12-binding_domain_containing"/>
    <property type="match status" value="1"/>
</dbReference>
<reference evidence="10 11" key="1">
    <citation type="submission" date="2021-10" db="EMBL/GenBank/DDBJ databases">
        <title>Anaerobic single-cell dispensing facilitates the cultivation of human gut bacteria.</title>
        <authorList>
            <person name="Afrizal A."/>
        </authorList>
    </citation>
    <scope>NUCLEOTIDE SEQUENCE [LARGE SCALE GENOMIC DNA]</scope>
    <source>
        <strain evidence="10 11">CLA-AA-H200</strain>
    </source>
</reference>
<evidence type="ECO:0000256" key="1">
    <source>
        <dbReference type="ARBA" id="ARBA00001966"/>
    </source>
</evidence>
<dbReference type="NCBIfam" id="TIGR01579">
    <property type="entry name" value="MiaB-like-C"/>
    <property type="match status" value="1"/>
</dbReference>
<dbReference type="PROSITE" id="PS01278">
    <property type="entry name" value="MTTASE_RADICAL"/>
    <property type="match status" value="1"/>
</dbReference>
<evidence type="ECO:0000259" key="8">
    <source>
        <dbReference type="PROSITE" id="PS51449"/>
    </source>
</evidence>
<dbReference type="RefSeq" id="WP_227708153.1">
    <property type="nucleotide sequence ID" value="NZ_JAJEQX010000020.1"/>
</dbReference>
<keyword evidence="7" id="KW-0411">Iron-sulfur</keyword>
<dbReference type="EMBL" id="JAJEQX010000020">
    <property type="protein sequence ID" value="MCC2255013.1"/>
    <property type="molecule type" value="Genomic_DNA"/>
</dbReference>
<dbReference type="PROSITE" id="PS51918">
    <property type="entry name" value="RADICAL_SAM"/>
    <property type="match status" value="1"/>
</dbReference>
<dbReference type="InterPro" id="IPR038135">
    <property type="entry name" value="Methylthiotransferase_N_sf"/>
</dbReference>
<evidence type="ECO:0000256" key="5">
    <source>
        <dbReference type="ARBA" id="ARBA00022723"/>
    </source>
</evidence>
<keyword evidence="11" id="KW-1185">Reference proteome</keyword>
<accession>A0ABS8G0E0</accession>
<dbReference type="Proteomes" id="UP001198151">
    <property type="component" value="Unassembled WGS sequence"/>
</dbReference>
<dbReference type="InterPro" id="IPR005839">
    <property type="entry name" value="Methylthiotransferase"/>
</dbReference>
<dbReference type="SUPFAM" id="SSF102114">
    <property type="entry name" value="Radical SAM enzymes"/>
    <property type="match status" value="1"/>
</dbReference>
<dbReference type="SFLD" id="SFLDS00029">
    <property type="entry name" value="Radical_SAM"/>
    <property type="match status" value="1"/>
</dbReference>
<comment type="caution">
    <text evidence="10">The sequence shown here is derived from an EMBL/GenBank/DDBJ whole genome shotgun (WGS) entry which is preliminary data.</text>
</comment>
<evidence type="ECO:0000313" key="11">
    <source>
        <dbReference type="Proteomes" id="UP001198151"/>
    </source>
</evidence>
<evidence type="ECO:0000256" key="4">
    <source>
        <dbReference type="ARBA" id="ARBA00022691"/>
    </source>
</evidence>